<evidence type="ECO:0000256" key="5">
    <source>
        <dbReference type="ARBA" id="ARBA00022723"/>
    </source>
</evidence>
<dbReference type="GO" id="GO:0046872">
    <property type="term" value="F:metal ion binding"/>
    <property type="evidence" value="ECO:0007669"/>
    <property type="project" value="UniProtKB-KW"/>
</dbReference>
<evidence type="ECO:0008006" key="21">
    <source>
        <dbReference type="Google" id="ProtNLM"/>
    </source>
</evidence>
<evidence type="ECO:0000256" key="2">
    <source>
        <dbReference type="ARBA" id="ARBA00022679"/>
    </source>
</evidence>
<dbReference type="SUPFAM" id="SSF53098">
    <property type="entry name" value="Ribonuclease H-like"/>
    <property type="match status" value="1"/>
</dbReference>
<gene>
    <name evidence="19" type="ORF">CBR_g19084</name>
</gene>
<evidence type="ECO:0000256" key="4">
    <source>
        <dbReference type="ARBA" id="ARBA00022722"/>
    </source>
</evidence>
<evidence type="ECO:0000259" key="18">
    <source>
        <dbReference type="PROSITE" id="PS50994"/>
    </source>
</evidence>
<dbReference type="Proteomes" id="UP000265515">
    <property type="component" value="Unassembled WGS sequence"/>
</dbReference>
<name>A0A388KX89_CHABU</name>
<dbReference type="Gene3D" id="3.30.70.270">
    <property type="match status" value="1"/>
</dbReference>
<dbReference type="InterPro" id="IPR036397">
    <property type="entry name" value="RNaseH_sf"/>
</dbReference>
<keyword evidence="10" id="KW-0229">DNA integration</keyword>
<evidence type="ECO:0000256" key="9">
    <source>
        <dbReference type="ARBA" id="ARBA00022842"/>
    </source>
</evidence>
<protein>
    <recommendedName>
        <fullName evidence="21">Reverse transcriptase</fullName>
    </recommendedName>
</protein>
<keyword evidence="4" id="KW-0540">Nuclease</keyword>
<evidence type="ECO:0000256" key="12">
    <source>
        <dbReference type="ARBA" id="ARBA00022932"/>
    </source>
</evidence>
<dbReference type="InterPro" id="IPR043502">
    <property type="entry name" value="DNA/RNA_pol_sf"/>
</dbReference>
<dbReference type="CDD" id="cd01647">
    <property type="entry name" value="RT_LTR"/>
    <property type="match status" value="1"/>
</dbReference>
<dbReference type="InterPro" id="IPR001584">
    <property type="entry name" value="Integrase_cat-core"/>
</dbReference>
<keyword evidence="14" id="KW-0233">DNA recombination</keyword>
<evidence type="ECO:0000256" key="1">
    <source>
        <dbReference type="ARBA" id="ARBA00022670"/>
    </source>
</evidence>
<dbReference type="InterPro" id="IPR000477">
    <property type="entry name" value="RT_dom"/>
</dbReference>
<evidence type="ECO:0000256" key="11">
    <source>
        <dbReference type="ARBA" id="ARBA00022918"/>
    </source>
</evidence>
<keyword evidence="5" id="KW-0479">Metal-binding</keyword>
<keyword evidence="1" id="KW-0645">Protease</keyword>
<dbReference type="STRING" id="69332.A0A388KX89"/>
<keyword evidence="11" id="KW-0695">RNA-directed DNA polymerase</keyword>
<evidence type="ECO:0000256" key="16">
    <source>
        <dbReference type="SAM" id="MobiDB-lite"/>
    </source>
</evidence>
<feature type="region of interest" description="Disordered" evidence="16">
    <location>
        <begin position="838"/>
        <end position="857"/>
    </location>
</feature>
<feature type="region of interest" description="Disordered" evidence="16">
    <location>
        <begin position="94"/>
        <end position="125"/>
    </location>
</feature>
<dbReference type="GO" id="GO:0004519">
    <property type="term" value="F:endonuclease activity"/>
    <property type="evidence" value="ECO:0007669"/>
    <property type="project" value="UniProtKB-KW"/>
</dbReference>
<dbReference type="OrthoDB" id="1686404at2759"/>
<dbReference type="GO" id="GO:0003677">
    <property type="term" value="F:DNA binding"/>
    <property type="evidence" value="ECO:0007669"/>
    <property type="project" value="UniProtKB-KW"/>
</dbReference>
<dbReference type="PROSITE" id="PS50994">
    <property type="entry name" value="INTEGRASE"/>
    <property type="match status" value="1"/>
</dbReference>
<dbReference type="Gene3D" id="3.10.10.10">
    <property type="entry name" value="HIV Type 1 Reverse Transcriptase, subunit A, domain 1"/>
    <property type="match status" value="1"/>
</dbReference>
<dbReference type="Pfam" id="PF03109">
    <property type="entry name" value="ABC1"/>
    <property type="match status" value="2"/>
</dbReference>
<dbReference type="PANTHER" id="PTHR37984">
    <property type="entry name" value="PROTEIN CBG26694"/>
    <property type="match status" value="1"/>
</dbReference>
<dbReference type="InterPro" id="IPR043128">
    <property type="entry name" value="Rev_trsase/Diguanyl_cyclase"/>
</dbReference>
<keyword evidence="12" id="KW-0239">DNA-directed DNA polymerase</keyword>
<dbReference type="Gene3D" id="1.10.340.70">
    <property type="match status" value="1"/>
</dbReference>
<dbReference type="GO" id="GO:0003887">
    <property type="term" value="F:DNA-directed DNA polymerase activity"/>
    <property type="evidence" value="ECO:0007669"/>
    <property type="project" value="UniProtKB-KW"/>
</dbReference>
<evidence type="ECO:0000256" key="7">
    <source>
        <dbReference type="ARBA" id="ARBA00022759"/>
    </source>
</evidence>
<keyword evidence="7" id="KW-0255">Endonuclease</keyword>
<feature type="coiled-coil region" evidence="15">
    <location>
        <begin position="535"/>
        <end position="582"/>
    </location>
</feature>
<evidence type="ECO:0000256" key="6">
    <source>
        <dbReference type="ARBA" id="ARBA00022750"/>
    </source>
</evidence>
<keyword evidence="9" id="KW-0460">Magnesium</keyword>
<dbReference type="PROSITE" id="PS50878">
    <property type="entry name" value="RT_POL"/>
    <property type="match status" value="1"/>
</dbReference>
<evidence type="ECO:0000256" key="3">
    <source>
        <dbReference type="ARBA" id="ARBA00022695"/>
    </source>
</evidence>
<keyword evidence="2" id="KW-0808">Transferase</keyword>
<evidence type="ECO:0000256" key="14">
    <source>
        <dbReference type="ARBA" id="ARBA00023172"/>
    </source>
</evidence>
<dbReference type="Pfam" id="PF24626">
    <property type="entry name" value="SH3_Tf2-1"/>
    <property type="match status" value="1"/>
</dbReference>
<feature type="compositionally biased region" description="Low complexity" evidence="16">
    <location>
        <begin position="94"/>
        <end position="105"/>
    </location>
</feature>
<reference evidence="19 20" key="1">
    <citation type="journal article" date="2018" name="Cell">
        <title>The Chara Genome: Secondary Complexity and Implications for Plant Terrestrialization.</title>
        <authorList>
            <person name="Nishiyama T."/>
            <person name="Sakayama H."/>
            <person name="Vries J.D."/>
            <person name="Buschmann H."/>
            <person name="Saint-Marcoux D."/>
            <person name="Ullrich K.K."/>
            <person name="Haas F.B."/>
            <person name="Vanderstraeten L."/>
            <person name="Becker D."/>
            <person name="Lang D."/>
            <person name="Vosolsobe S."/>
            <person name="Rombauts S."/>
            <person name="Wilhelmsson P.K.I."/>
            <person name="Janitza P."/>
            <person name="Kern R."/>
            <person name="Heyl A."/>
            <person name="Rumpler F."/>
            <person name="Villalobos L.I.A.C."/>
            <person name="Clay J.M."/>
            <person name="Skokan R."/>
            <person name="Toyoda A."/>
            <person name="Suzuki Y."/>
            <person name="Kagoshima H."/>
            <person name="Schijlen E."/>
            <person name="Tajeshwar N."/>
            <person name="Catarino B."/>
            <person name="Hetherington A.J."/>
            <person name="Saltykova A."/>
            <person name="Bonnot C."/>
            <person name="Breuninger H."/>
            <person name="Symeonidi A."/>
            <person name="Radhakrishnan G.V."/>
            <person name="Van Nieuwerburgh F."/>
            <person name="Deforce D."/>
            <person name="Chang C."/>
            <person name="Karol K.G."/>
            <person name="Hedrich R."/>
            <person name="Ulvskov P."/>
            <person name="Glockner G."/>
            <person name="Delwiche C.F."/>
            <person name="Petrasek J."/>
            <person name="Van de Peer Y."/>
            <person name="Friml J."/>
            <person name="Beilby M."/>
            <person name="Dolan L."/>
            <person name="Kohara Y."/>
            <person name="Sugano S."/>
            <person name="Fujiyama A."/>
            <person name="Delaux P.-M."/>
            <person name="Quint M."/>
            <person name="TheiBen G."/>
            <person name="Hagemann M."/>
            <person name="Harholt J."/>
            <person name="Dunand C."/>
            <person name="Zachgo S."/>
            <person name="Langdale J."/>
            <person name="Maumus F."/>
            <person name="Straeten D.V.D."/>
            <person name="Gould S.B."/>
            <person name="Rensing S.A."/>
        </authorList>
    </citation>
    <scope>NUCLEOTIDE SEQUENCE [LARGE SCALE GENOMIC DNA]</scope>
    <source>
        <strain evidence="19 20">S276</strain>
    </source>
</reference>
<dbReference type="Pfam" id="PF17921">
    <property type="entry name" value="Integrase_H2C2"/>
    <property type="match status" value="1"/>
</dbReference>
<dbReference type="InterPro" id="IPR056924">
    <property type="entry name" value="SH3_Tf2-1"/>
</dbReference>
<evidence type="ECO:0000256" key="10">
    <source>
        <dbReference type="ARBA" id="ARBA00022908"/>
    </source>
</evidence>
<dbReference type="FunFam" id="3.10.10.10:FF:000007">
    <property type="entry name" value="Retrovirus-related Pol polyprotein from transposon 17.6-like Protein"/>
    <property type="match status" value="1"/>
</dbReference>
<dbReference type="SUPFAM" id="SSF56112">
    <property type="entry name" value="Protein kinase-like (PK-like)"/>
    <property type="match status" value="1"/>
</dbReference>
<keyword evidence="20" id="KW-1185">Reference proteome</keyword>
<sequence length="2196" mass="245534">MATLTAHHAVAVAVVDVQTAGQAAAGKPHHRRRVCNCDYIASISASAASRRILAVSAVGRRHQVRAPAELVPVRSSQNEAESLGPARRAMEIGAASSFSSSTAGARNQQWREMSSTGVKRRKSQRSFVGAPRAIMLRERPVPTEADTAARRTKNVNGTAPNSSMGVAEMSSQMKELFQQIDEDGNLTALMQGLRGTNTYDEFAPDVDLQLVEVDGGQAGDEDALPLVYDPDLIAAYWSKRPGAVAKRVAQLMSIGGRFLFQLLMDIATNKLKENEVQRVIELRNIVTELGPAYIKLGQALSIRPDLLSPPAMMELQKLCDKVTGSTPGNCTDTVHSIPQIYQDLVGLVDEWALRFFEELDYVKEGLSGIRFAESMKLDLPQVVVPSTYMDYTSRRVLTTGWLEGEKLSQSSADDVGELVNIGVICYLKQTVKREERESEGVLFESVRRGKRSVRPNVRRERNPLENTTDIPSSSMAVITSDQWQAMLDAADESQKLFFQKLYDDAVQREREVEAATRATSIAAQEALLQVPEANADRFQERLAAAVAALVRLRNLEDLESRVTALEQRNQELQVKVNSLEQSQLSAPRPPNSRSAVIPVSQSSTALVLRASGTVASAGTGASSLSGSTDSSALVTVPNAGTSAQNAAVLTGVQYNGPMVDKRAATLPSKYDGKVDITSWISSMRSYFEVMRTPQEDRSMIMGTNTKPAVRNHIELQAVAAGYERIDLTVWLKVTPVRALEDLLHDRYQDKRAALKARLKLEALKGQTWRSSMQALEQHLTGLFTTPDLGMTDVSCMDVVMGVAPKDYLSLLALKDHATWRELMKDLVDLEAKDLARRKKAPAAGGKPQRKRFGSSNQLALHDHREAEDQSYADDLSLDDDLEPDSDTGCVHITFDKDRTVTHELNFYVFDKCPFDAVIGLGWLRAHCLRTTWADNQFVVLDAEGNERTVLLDETRESPVTLLSENKFCRSVRRRKEAEFVHVALVKPFHVPSTFAAFSSSEGNSTSSTSVPPTSAVNNQSNSDPNASKLVVIAVNSQSDFLSPDEDDPPPEIPANIRLLLDQFPEVLAEPRGVPERPVKHKIEIIEGSVPPKGCVYRMGQGELEELRRQIDDMIDRGWIRPSEFEFGAPVLFVPKKGGKLRMCIDYRGLNRITRKNAYPLPRIDDLLDAAGGCKVFSKIDLKSSYHQIEVDPSDQHKTAFKTRDGLYEFIVMPFGLTNAPTTFQSLMDKVLRHQLNRFVVVYLDDILIFSKSMEEHVKQLEVLQVLKDAQLHLNLEKYEFGRDNVIYLGHRLSVSGLEPEATALRLVYSDHQTLQWIKTQTDLSPTLTRWLHDIDVFDFELKHKKGCYNRVADALSRHPEYLTCLVDSYDLCRKLKEDLIEHTAKDPDLSPILEQLKADPNSQPDFHECDGLVFRRYGKFDRLCVPNHAPLQTHFLDLAHGRSGHFGFEKTYGSLLQQFDWPGMKGSAQKFIAECQVCQKVSTTGNSQVMAIVDRFSKFLNLIPLPPHAPTELVIEEFHQQYILQYGPPKTLVSDRDTRFISKDWKDFTAQIYDIKLNMTSGRHPEANGLAEEINQTVTQLLRALIVPDQNTWDKDLHKVKGLYNNSIHSATGVTPNQLQYGWSMRNPLSYLFPERSPGLMPRMPGYNAKYARLLKAVTAAMNKGQHAMIKHANKMRREEKFKVGDYVWVKMSEFSDEEGVSRKLLPLYYGPWQILKVIGDDFGPSYVVDVPPHLRTYPVFHASKLFPHIDDETFPFRDPMIPRPIDGGHEIDRIVSHEGRARNRQYKVHFLYHPLNEFFWIDRKELLKSAPRVLLDTGFFHADPHPGNLIRTPDGRLAVLDFGLMTQITDDQKYGIIEAMAHLIHRDYVAILDDFVMLGFLSPDVDYTPLLPVIEKVFEQALGGGGAKSINFQRLLTDENPRLRAALRYTVYGKSNVFDVDRFVDILQAFENFTLIAGTGSGDAGPTGRFAEMANLSTYAGDGPTFLNGSSRTSSSNALGTLVNGVSSSWVRALGPLGLVLPDPRGMAPMMLQSSPIVEILPKGQQRTRIALGFLLSPQGEFFREFILDELVKSIDAVSRDRLAKLVSVFGMEAVIFPFRLPGAVRPLTLSPSLTEEDRKVVDNVKKILEFFAAGTPLEDRLARAQGMQALMQVARDLLPFLPNVATQIVPEVMNRLFGRIMARFIRDNFLETAR</sequence>
<dbReference type="SUPFAM" id="SSF56672">
    <property type="entry name" value="DNA/RNA polymerases"/>
    <property type="match status" value="1"/>
</dbReference>
<evidence type="ECO:0000313" key="19">
    <source>
        <dbReference type="EMBL" id="GBG74676.1"/>
    </source>
</evidence>
<keyword evidence="8" id="KW-0378">Hydrolase</keyword>
<evidence type="ECO:0000256" key="15">
    <source>
        <dbReference type="SAM" id="Coils"/>
    </source>
</evidence>
<dbReference type="Gramene" id="GBG74676">
    <property type="protein sequence ID" value="GBG74676"/>
    <property type="gene ID" value="CBR_g19084"/>
</dbReference>
<comment type="caution">
    <text evidence="19">The sequence shown here is derived from an EMBL/GenBank/DDBJ whole genome shotgun (WGS) entry which is preliminary data.</text>
</comment>
<feature type="region of interest" description="Disordered" evidence="16">
    <location>
        <begin position="1000"/>
        <end position="1023"/>
    </location>
</feature>
<evidence type="ECO:0000256" key="13">
    <source>
        <dbReference type="ARBA" id="ARBA00023125"/>
    </source>
</evidence>
<feature type="domain" description="Integrase catalytic" evidence="18">
    <location>
        <begin position="1458"/>
        <end position="1624"/>
    </location>
</feature>
<dbReference type="InterPro" id="IPR012337">
    <property type="entry name" value="RNaseH-like_sf"/>
</dbReference>
<evidence type="ECO:0000313" key="20">
    <source>
        <dbReference type="Proteomes" id="UP000265515"/>
    </source>
</evidence>
<dbReference type="GO" id="GO:0004190">
    <property type="term" value="F:aspartic-type endopeptidase activity"/>
    <property type="evidence" value="ECO:0007669"/>
    <property type="project" value="UniProtKB-KW"/>
</dbReference>
<keyword evidence="3" id="KW-0548">Nucleotidyltransferase</keyword>
<dbReference type="GO" id="GO:0003964">
    <property type="term" value="F:RNA-directed DNA polymerase activity"/>
    <property type="evidence" value="ECO:0007669"/>
    <property type="project" value="UniProtKB-KW"/>
</dbReference>
<feature type="compositionally biased region" description="Polar residues" evidence="16">
    <location>
        <begin position="106"/>
        <end position="117"/>
    </location>
</feature>
<feature type="domain" description="Reverse transcriptase" evidence="17">
    <location>
        <begin position="1114"/>
        <end position="1292"/>
    </location>
</feature>
<keyword evidence="15" id="KW-0175">Coiled coil</keyword>
<feature type="compositionally biased region" description="Low complexity" evidence="16">
    <location>
        <begin position="1000"/>
        <end position="1014"/>
    </location>
</feature>
<keyword evidence="6" id="KW-0064">Aspartyl protease</keyword>
<dbReference type="Pfam" id="PF00078">
    <property type="entry name" value="RVT_1"/>
    <property type="match status" value="1"/>
</dbReference>
<keyword evidence="13" id="KW-0238">DNA-binding</keyword>
<evidence type="ECO:0000259" key="17">
    <source>
        <dbReference type="PROSITE" id="PS50878"/>
    </source>
</evidence>
<dbReference type="InterPro" id="IPR041588">
    <property type="entry name" value="Integrase_H2C2"/>
</dbReference>
<dbReference type="GO" id="GO:0015074">
    <property type="term" value="P:DNA integration"/>
    <property type="evidence" value="ECO:0007669"/>
    <property type="project" value="UniProtKB-KW"/>
</dbReference>
<dbReference type="InterPro" id="IPR050951">
    <property type="entry name" value="Retrovirus_Pol_polyprotein"/>
</dbReference>
<dbReference type="EMBL" id="BFEA01000208">
    <property type="protein sequence ID" value="GBG74676.1"/>
    <property type="molecule type" value="Genomic_DNA"/>
</dbReference>
<organism evidence="19 20">
    <name type="scientific">Chara braunii</name>
    <name type="common">Braun's stonewort</name>
    <dbReference type="NCBI Taxonomy" id="69332"/>
    <lineage>
        <taxon>Eukaryota</taxon>
        <taxon>Viridiplantae</taxon>
        <taxon>Streptophyta</taxon>
        <taxon>Charophyceae</taxon>
        <taxon>Charales</taxon>
        <taxon>Characeae</taxon>
        <taxon>Chara</taxon>
    </lineage>
</organism>
<dbReference type="InterPro" id="IPR011009">
    <property type="entry name" value="Kinase-like_dom_sf"/>
</dbReference>
<accession>A0A388KX89</accession>
<dbReference type="Gene3D" id="3.30.420.10">
    <property type="entry name" value="Ribonuclease H-like superfamily/Ribonuclease H"/>
    <property type="match status" value="1"/>
</dbReference>
<dbReference type="InterPro" id="IPR004147">
    <property type="entry name" value="ABC1_dom"/>
</dbReference>
<dbReference type="GO" id="GO:0006310">
    <property type="term" value="P:DNA recombination"/>
    <property type="evidence" value="ECO:0007669"/>
    <property type="project" value="UniProtKB-KW"/>
</dbReference>
<dbReference type="PANTHER" id="PTHR37984:SF5">
    <property type="entry name" value="PROTEIN NYNRIN-LIKE"/>
    <property type="match status" value="1"/>
</dbReference>
<dbReference type="GO" id="GO:0006508">
    <property type="term" value="P:proteolysis"/>
    <property type="evidence" value="ECO:0007669"/>
    <property type="project" value="UniProtKB-KW"/>
</dbReference>
<proteinExistence type="predicted"/>
<evidence type="ECO:0000256" key="8">
    <source>
        <dbReference type="ARBA" id="ARBA00022801"/>
    </source>
</evidence>